<evidence type="ECO:0000313" key="2">
    <source>
        <dbReference type="Proteomes" id="UP001148629"/>
    </source>
</evidence>
<organism evidence="1 2">
    <name type="scientific">Fusarium decemcellulare</name>
    <dbReference type="NCBI Taxonomy" id="57161"/>
    <lineage>
        <taxon>Eukaryota</taxon>
        <taxon>Fungi</taxon>
        <taxon>Dikarya</taxon>
        <taxon>Ascomycota</taxon>
        <taxon>Pezizomycotina</taxon>
        <taxon>Sordariomycetes</taxon>
        <taxon>Hypocreomycetidae</taxon>
        <taxon>Hypocreales</taxon>
        <taxon>Nectriaceae</taxon>
        <taxon>Fusarium</taxon>
        <taxon>Fusarium decemcellulare species complex</taxon>
    </lineage>
</organism>
<dbReference type="Proteomes" id="UP001148629">
    <property type="component" value="Unassembled WGS sequence"/>
</dbReference>
<gene>
    <name evidence="1" type="ORF">NM208_g3822</name>
</gene>
<keyword evidence="2" id="KW-1185">Reference proteome</keyword>
<protein>
    <submittedName>
        <fullName evidence="1">Uncharacterized protein</fullName>
    </submittedName>
</protein>
<sequence length="208" mass="23446">MPPTWTNYTTLMTWGRVLQDFCRSHFSPMKVAKSQASLQVRTLLTTSPGEAEYDDDDKVPILLNGKYLRVFPNLYDALLQLHHSYRGVPFWIDASTERAAQVGIMNQICRQADKVTIWLGKITDRDQIQRGADIGKVYAQVVTRQVLGIVEVFWGDISVPWDDLGIVATFLQSSSLAAELNFRFSGSRSSIQELDVVGDGFLGAMRWI</sequence>
<name>A0ACC1SML7_9HYPO</name>
<evidence type="ECO:0000313" key="1">
    <source>
        <dbReference type="EMBL" id="KAJ3542954.1"/>
    </source>
</evidence>
<reference evidence="1" key="1">
    <citation type="submission" date="2022-08" db="EMBL/GenBank/DDBJ databases">
        <title>Genome Sequence of Fusarium decemcellulare.</title>
        <authorList>
            <person name="Buettner E."/>
        </authorList>
    </citation>
    <scope>NUCLEOTIDE SEQUENCE</scope>
    <source>
        <strain evidence="1">Babe19</strain>
    </source>
</reference>
<proteinExistence type="predicted"/>
<dbReference type="EMBL" id="JANRMS010000267">
    <property type="protein sequence ID" value="KAJ3542954.1"/>
    <property type="molecule type" value="Genomic_DNA"/>
</dbReference>
<comment type="caution">
    <text evidence="1">The sequence shown here is derived from an EMBL/GenBank/DDBJ whole genome shotgun (WGS) entry which is preliminary data.</text>
</comment>
<accession>A0ACC1SML7</accession>